<dbReference type="CDD" id="cd00146">
    <property type="entry name" value="PKD"/>
    <property type="match status" value="4"/>
</dbReference>
<dbReference type="InterPro" id="IPR035986">
    <property type="entry name" value="PKD_dom_sf"/>
</dbReference>
<evidence type="ECO:0000259" key="2">
    <source>
        <dbReference type="PROSITE" id="PS50093"/>
    </source>
</evidence>
<gene>
    <name evidence="4" type="ORF">A8975_1783</name>
</gene>
<dbReference type="InterPro" id="IPR000601">
    <property type="entry name" value="PKD_dom"/>
</dbReference>
<name>A0ABY2G544_9FLAO</name>
<evidence type="ECO:0000313" key="5">
    <source>
        <dbReference type="Proteomes" id="UP000294930"/>
    </source>
</evidence>
<dbReference type="NCBIfam" id="TIGR04131">
    <property type="entry name" value="Bac_Flav_CTERM"/>
    <property type="match status" value="1"/>
</dbReference>
<dbReference type="Pfam" id="PF13573">
    <property type="entry name" value="SprB"/>
    <property type="match status" value="3"/>
</dbReference>
<dbReference type="PROSITE" id="PS50835">
    <property type="entry name" value="IG_LIKE"/>
    <property type="match status" value="1"/>
</dbReference>
<feature type="domain" description="PKD" evidence="2">
    <location>
        <begin position="1868"/>
        <end position="1929"/>
    </location>
</feature>
<organism evidence="4 5">
    <name type="scientific">Meridianimaribacter flavus</name>
    <dbReference type="NCBI Taxonomy" id="571115"/>
    <lineage>
        <taxon>Bacteria</taxon>
        <taxon>Pseudomonadati</taxon>
        <taxon>Bacteroidota</taxon>
        <taxon>Flavobacteriia</taxon>
        <taxon>Flavobacteriales</taxon>
        <taxon>Flavobacteriaceae</taxon>
        <taxon>Meridianimaribacter</taxon>
    </lineage>
</organism>
<protein>
    <submittedName>
        <fullName evidence="4">Gliding motility-associated-like protein</fullName>
    </submittedName>
</protein>
<dbReference type="InterPro" id="IPR007110">
    <property type="entry name" value="Ig-like_dom"/>
</dbReference>
<feature type="chain" id="PRO_5045856986" evidence="1">
    <location>
        <begin position="27"/>
        <end position="2022"/>
    </location>
</feature>
<proteinExistence type="predicted"/>
<dbReference type="Pfam" id="PF13585">
    <property type="entry name" value="CHU_C"/>
    <property type="match status" value="1"/>
</dbReference>
<comment type="caution">
    <text evidence="4">The sequence shown here is derived from an EMBL/GenBank/DDBJ whole genome shotgun (WGS) entry which is preliminary data.</text>
</comment>
<evidence type="ECO:0000259" key="3">
    <source>
        <dbReference type="PROSITE" id="PS50835"/>
    </source>
</evidence>
<dbReference type="Gene3D" id="2.60.40.10">
    <property type="entry name" value="Immunoglobulins"/>
    <property type="match status" value="8"/>
</dbReference>
<dbReference type="InterPro" id="IPR025667">
    <property type="entry name" value="SprB_repeat"/>
</dbReference>
<feature type="signal peptide" evidence="1">
    <location>
        <begin position="1"/>
        <end position="26"/>
    </location>
</feature>
<feature type="domain" description="PKD" evidence="2">
    <location>
        <begin position="652"/>
        <end position="707"/>
    </location>
</feature>
<dbReference type="EMBL" id="SOQZ01000003">
    <property type="protein sequence ID" value="TDY11941.1"/>
    <property type="molecule type" value="Genomic_DNA"/>
</dbReference>
<dbReference type="Gene3D" id="2.60.40.740">
    <property type="match status" value="2"/>
</dbReference>
<feature type="domain" description="PKD" evidence="2">
    <location>
        <begin position="576"/>
        <end position="627"/>
    </location>
</feature>
<dbReference type="SMART" id="SM00089">
    <property type="entry name" value="PKD"/>
    <property type="match status" value="5"/>
</dbReference>
<dbReference type="Pfam" id="PF19406">
    <property type="entry name" value="PKD_5"/>
    <property type="match status" value="2"/>
</dbReference>
<dbReference type="InterPro" id="IPR022409">
    <property type="entry name" value="PKD/Chitinase_dom"/>
</dbReference>
<dbReference type="SUPFAM" id="SSF49299">
    <property type="entry name" value="PKD domain"/>
    <property type="match status" value="6"/>
</dbReference>
<evidence type="ECO:0000256" key="1">
    <source>
        <dbReference type="SAM" id="SignalP"/>
    </source>
</evidence>
<sequence length="2022" mass="214137">MNKNTFRLLAIALCIVCCLFSVFNMNKDVFTQSLYNKDLISLNNAMMPNATIDGDADVCLNDSPNPQVTFTGSNGTTPYTFTYTINGGASLTVSTTGSNNSVALNASTATAGTFVYELISVTDANGDATNENGTVTIVVGTPPTVDFTFSNNGACSGTPVVFTPNVTGNGPYTYDWAFGDGDSSTAQNPSHEYVAEGCGFSTFSATLTVTDTNGCTASISKTISVEQKPNMSFEDLDAQFSPPFDNCGNNTSDPEYTVNVGNTSPSDSCIVSYDIDWGDGTTETNVTFPLSHTYLELGSFNMVVTGYSDTGCINTETILIKNSSNPVGAIEIPGNTVNLCLPVSPIDFAIGSWGINPPDTVYYVNYGDGTQVTYTQTQLEASTYYNASNPAASQNYPIPHTYTESNCPSPNYTVFLSIVTSCGQTDLTAGPIIILSKPDVDFEFESPACVDVPVQFTNLTTGGYNQNCTTNSLYYWDFGDGNTSTDENPSHTYTAAGTFNITLYAENFCGETDEIIKTICVEPELVADFTLDANNGCAPFIVAATNTTDTSMTCSAETYLWEIAYTPDFCGTTESWSFTNGTDENSVNPSFQFDNAGIYTITLTATNACGSSTISEIVEVKQPPAATLNPVTDSCGTASVNPVATVVSCAPASETVTYSWSFPGGVPATSNTLNPGTIAYNTIGNYTITFSVTNSCGTTTVTQDFSVNETPTITNTNLTQSICSGVETAAINLTSDNSATTYSWVSNNPAGLTGYVPSGTSDVIPAQTLVNNTSNPIILIYTVTPDINGCNGAPVDFEITVEPAPLITDQPIPNSVCLNGTPDDLSVTIQGTGTPNYQWYQNTVNDTTTGTPIAGATSATYTPPTDTVGEMYYYVVITFSTGGCNEITSNAALVEVVNSSQIDVEPIATQSVCVGGLADELSVVTSGGTGTISYQWFSNTTSSTTGGTPIAGATMANYTPPAYTTAGNYYYYVEVVFTASGCAGLVSDVAEVVVVDDPVVTTQPIASQSLCQNTSVQNLEVVANGGLGTVSYQWYVNTVNSNTGGTLIVGATSSTYTPPVDTVGTFYYYCVVQQDVSGCEVVSDTAEVEISAGAQFTTQPMSDVLCLGETTATLQVAYVDGTGTPTYQWYENTVNDTTTGTAIAGATTASYLPDVSSVGTTFYYCIITFNSGGCSELISAVAEITVNETPDISDATVLICSGNAFVHNPDATNGDTVPANTMYTWSTPTVTPAGSSVGASEQLTPVASITQFLENTTVNPSTVTYTVTPISGNCVGANFEVIVTVNPSISVTTTVINNTCFESNNASIEIDIVGGVPFSTGNPYNIDWSGPNGFTSTNEDVFNLEAGTYVLNIEDDGGCPYTETFEIIEPDELVFSAVNFDPDTISCFGANDGSIGIDISGGTMPYTYNWTLNGGPFSTDEDVTNLGPGVYEVSVTDGNSCGPITQEFVIDEPPLLTVSLLDQTNVLCFGDNTGAITIEASGGRPDYTFSWVGPNGYASTNQDIDTLFAGLYTVTVTDSSNCIAVLEVTIIQNDEINIDVTTTEIECYGDNNASITINNISGGVPPYDIAWSNFGTGNSQTNLSAGIYTITITDAENCQRDVPIEIEEAPVFLIDPVVTQMSCAGENDASIALNLVGGIDPVTVDWNDDPTAGVERNNLAPGTYTVTITDGTPCVIQESFTIFDINPLVLSANITNALDCDDTNSGAINLLIQGGTPPFDVLWSNGATTEDLDSIPPNTYTVVVTDVNGCEVQGSWDVTRFEPLELQVETQSDVDCEAQTVNQTFVAMASGGVPPFQYNWSSGTVSGANNELMTTDINGLVLLEVVDSQGCTTNYSFDVDIPVLGNPGFETTSFGFENYGVYAISDPIQFTNTATGDFESILWDFGDGNFSAEENPTHTYLEVGNYVVTQTVTYPFGCVYTHTITLIVEPGYKLIMPNAFTPNEDTLNDYFGPVYVGLNTLEINIYDTWGSLIYSESGDDIRGWDGKVKEEEAENGNYYYTFSAKTFYGDTVTKQGAFVFIK</sequence>
<keyword evidence="1" id="KW-0732">Signal</keyword>
<feature type="domain" description="PKD" evidence="2">
    <location>
        <begin position="143"/>
        <end position="197"/>
    </location>
</feature>
<dbReference type="InterPro" id="IPR013783">
    <property type="entry name" value="Ig-like_fold"/>
</dbReference>
<evidence type="ECO:0000313" key="4">
    <source>
        <dbReference type="EMBL" id="TDY11941.1"/>
    </source>
</evidence>
<dbReference type="PROSITE" id="PS50093">
    <property type="entry name" value="PKD"/>
    <property type="match status" value="5"/>
</dbReference>
<reference evidence="4 5" key="1">
    <citation type="submission" date="2019-03" db="EMBL/GenBank/DDBJ databases">
        <title>Genomic Encyclopedia of Type Strains, Phase III (KMG-III): the genomes of soil and plant-associated and newly described type strains.</title>
        <authorList>
            <person name="Whitman W."/>
        </authorList>
    </citation>
    <scope>NUCLEOTIDE SEQUENCE [LARGE SCALE GENOMIC DNA]</scope>
    <source>
        <strain evidence="4 5">CGMCC 1.10957</strain>
    </source>
</reference>
<keyword evidence="5" id="KW-1185">Reference proteome</keyword>
<dbReference type="Pfam" id="PF18911">
    <property type="entry name" value="PKD_4"/>
    <property type="match status" value="3"/>
</dbReference>
<dbReference type="Proteomes" id="UP000294930">
    <property type="component" value="Unassembled WGS sequence"/>
</dbReference>
<dbReference type="InterPro" id="IPR026341">
    <property type="entry name" value="T9SS_type_B"/>
</dbReference>
<dbReference type="Gene3D" id="2.60.40.2700">
    <property type="match status" value="4"/>
</dbReference>
<accession>A0ABY2G544</accession>
<feature type="domain" description="PKD" evidence="2">
    <location>
        <begin position="474"/>
        <end position="528"/>
    </location>
</feature>
<feature type="domain" description="Ig-like" evidence="3">
    <location>
        <begin position="998"/>
        <end position="1091"/>
    </location>
</feature>
<dbReference type="InterPro" id="IPR045828">
    <property type="entry name" value="PKD_Bacteroidetes"/>
</dbReference>